<dbReference type="InterPro" id="IPR002156">
    <property type="entry name" value="RNaseH_domain"/>
</dbReference>
<keyword evidence="3" id="KW-0695">RNA-directed DNA polymerase</keyword>
<dbReference type="GO" id="GO:0003964">
    <property type="term" value="F:RNA-directed DNA polymerase activity"/>
    <property type="evidence" value="ECO:0007669"/>
    <property type="project" value="UniProtKB-KW"/>
</dbReference>
<dbReference type="InterPro" id="IPR053134">
    <property type="entry name" value="RNA-dir_DNA_polymerase"/>
</dbReference>
<evidence type="ECO:0000256" key="1">
    <source>
        <dbReference type="SAM" id="MobiDB-lite"/>
    </source>
</evidence>
<evidence type="ECO:0000259" key="2">
    <source>
        <dbReference type="PROSITE" id="PS50879"/>
    </source>
</evidence>
<dbReference type="InterPro" id="IPR043502">
    <property type="entry name" value="DNA/RNA_pol_sf"/>
</dbReference>
<accession>A0A6L2K497</accession>
<keyword evidence="3" id="KW-0808">Transferase</keyword>
<dbReference type="PANTHER" id="PTHR24559:SF444">
    <property type="entry name" value="REVERSE TRANSCRIPTASE DOMAIN-CONTAINING PROTEIN"/>
    <property type="match status" value="1"/>
</dbReference>
<organism evidence="3">
    <name type="scientific">Tanacetum cinerariifolium</name>
    <name type="common">Dalmatian daisy</name>
    <name type="synonym">Chrysanthemum cinerariifolium</name>
    <dbReference type="NCBI Taxonomy" id="118510"/>
    <lineage>
        <taxon>Eukaryota</taxon>
        <taxon>Viridiplantae</taxon>
        <taxon>Streptophyta</taxon>
        <taxon>Embryophyta</taxon>
        <taxon>Tracheophyta</taxon>
        <taxon>Spermatophyta</taxon>
        <taxon>Magnoliopsida</taxon>
        <taxon>eudicotyledons</taxon>
        <taxon>Gunneridae</taxon>
        <taxon>Pentapetalae</taxon>
        <taxon>asterids</taxon>
        <taxon>campanulids</taxon>
        <taxon>Asterales</taxon>
        <taxon>Asteraceae</taxon>
        <taxon>Asteroideae</taxon>
        <taxon>Anthemideae</taxon>
        <taxon>Anthemidinae</taxon>
        <taxon>Tanacetum</taxon>
    </lineage>
</organism>
<dbReference type="AlphaFoldDB" id="A0A6L2K497"/>
<sequence length="484" mass="55349">MAKQLEEIYNFKHEGDESLYQAWGRYNDLLYKCPAHDLNSHQKVNIFYNGLDTIARQLLDSSTSRRVSNDNSVRIAAIINKMDILGRDMKNDEDLSGPEPPPELWRSFCVEGHIRKTSMSRRMEEAQGPALERSITVSRIPIPDSEGTTSAGREESQGKTKEEREPEDTVQPPPNPPKKYTQKEEIEGKDKHPERPIESKLPKKVVIHDDYPWRMCIDFKDLIKACPKDLYPVSEIKWKIKSLMDFKYKCFPDAYKGYHQIQITKKDEEKTTFYTDEGVFCYTNMPFGLKNVEATYQRLVDIIFEGQIGRNIKAYVDDIVIKSKTEPEMIKDVEETLLTLKKENIKLNLKNVPLEWRNENTIAEDSFTQIKACGPNDALAEGKSKKEQEASETKTYENLRTEADVWKLYTDGASNEHGSGAGLILIDPEATDYSYALRLNFANSNNDTEYEALLAGLRIAAKMKVEKIHVIIDSKLVASQVEGS</sequence>
<gene>
    <name evidence="3" type="ORF">Tci_016219</name>
</gene>
<dbReference type="PANTHER" id="PTHR24559">
    <property type="entry name" value="TRANSPOSON TY3-I GAG-POL POLYPROTEIN"/>
    <property type="match status" value="1"/>
</dbReference>
<dbReference type="EMBL" id="BKCJ010001819">
    <property type="protein sequence ID" value="GEU44241.1"/>
    <property type="molecule type" value="Genomic_DNA"/>
</dbReference>
<dbReference type="Pfam" id="PF13456">
    <property type="entry name" value="RVT_3"/>
    <property type="match status" value="1"/>
</dbReference>
<dbReference type="CDD" id="cd01647">
    <property type="entry name" value="RT_LTR"/>
    <property type="match status" value="1"/>
</dbReference>
<dbReference type="InterPro" id="IPR036397">
    <property type="entry name" value="RNaseH_sf"/>
</dbReference>
<dbReference type="InterPro" id="IPR043128">
    <property type="entry name" value="Rev_trsase/Diguanyl_cyclase"/>
</dbReference>
<feature type="compositionally biased region" description="Basic and acidic residues" evidence="1">
    <location>
        <begin position="152"/>
        <end position="164"/>
    </location>
</feature>
<comment type="caution">
    <text evidence="3">The sequence shown here is derived from an EMBL/GenBank/DDBJ whole genome shotgun (WGS) entry which is preliminary data.</text>
</comment>
<dbReference type="Pfam" id="PF00078">
    <property type="entry name" value="RVT_1"/>
    <property type="match status" value="1"/>
</dbReference>
<protein>
    <submittedName>
        <fullName evidence="3">Reverse transcriptase domain-containing protein</fullName>
    </submittedName>
</protein>
<dbReference type="InterPro" id="IPR000477">
    <property type="entry name" value="RT_dom"/>
</dbReference>
<keyword evidence="3" id="KW-0548">Nucleotidyltransferase</keyword>
<dbReference type="GO" id="GO:0003676">
    <property type="term" value="F:nucleic acid binding"/>
    <property type="evidence" value="ECO:0007669"/>
    <property type="project" value="InterPro"/>
</dbReference>
<feature type="domain" description="RNase H type-1" evidence="2">
    <location>
        <begin position="402"/>
        <end position="484"/>
    </location>
</feature>
<dbReference type="Gene3D" id="3.30.420.10">
    <property type="entry name" value="Ribonuclease H-like superfamily/Ribonuclease H"/>
    <property type="match status" value="1"/>
</dbReference>
<reference evidence="3" key="1">
    <citation type="journal article" date="2019" name="Sci. Rep.">
        <title>Draft genome of Tanacetum cinerariifolium, the natural source of mosquito coil.</title>
        <authorList>
            <person name="Yamashiro T."/>
            <person name="Shiraishi A."/>
            <person name="Satake H."/>
            <person name="Nakayama K."/>
        </authorList>
    </citation>
    <scope>NUCLEOTIDE SEQUENCE</scope>
</reference>
<feature type="region of interest" description="Disordered" evidence="1">
    <location>
        <begin position="118"/>
        <end position="198"/>
    </location>
</feature>
<dbReference type="Gene3D" id="3.30.70.270">
    <property type="match status" value="1"/>
</dbReference>
<dbReference type="SUPFAM" id="SSF56672">
    <property type="entry name" value="DNA/RNA polymerases"/>
    <property type="match status" value="1"/>
</dbReference>
<feature type="compositionally biased region" description="Basic and acidic residues" evidence="1">
    <location>
        <begin position="181"/>
        <end position="198"/>
    </location>
</feature>
<proteinExistence type="predicted"/>
<dbReference type="PROSITE" id="PS50879">
    <property type="entry name" value="RNASE_H_1"/>
    <property type="match status" value="1"/>
</dbReference>
<dbReference type="GO" id="GO:0004523">
    <property type="term" value="F:RNA-DNA hybrid ribonuclease activity"/>
    <property type="evidence" value="ECO:0007669"/>
    <property type="project" value="InterPro"/>
</dbReference>
<evidence type="ECO:0000313" key="3">
    <source>
        <dbReference type="EMBL" id="GEU44241.1"/>
    </source>
</evidence>
<dbReference type="Gene3D" id="3.10.10.10">
    <property type="entry name" value="HIV Type 1 Reverse Transcriptase, subunit A, domain 1"/>
    <property type="match status" value="1"/>
</dbReference>
<name>A0A6L2K497_TANCI</name>